<protein>
    <submittedName>
        <fullName evidence="3">Hpt domain-containing protein</fullName>
    </submittedName>
</protein>
<dbReference type="EMBL" id="CP054257">
    <property type="protein sequence ID" value="QTQ12159.1"/>
    <property type="molecule type" value="Genomic_DNA"/>
</dbReference>
<dbReference type="InterPro" id="IPR036641">
    <property type="entry name" value="HPT_dom_sf"/>
</dbReference>
<dbReference type="SUPFAM" id="SSF47226">
    <property type="entry name" value="Histidine-containing phosphotransfer domain, HPT domain"/>
    <property type="match status" value="1"/>
</dbReference>
<reference evidence="3" key="1">
    <citation type="submission" date="2020-05" db="EMBL/GenBank/DDBJ databases">
        <authorList>
            <person name="Zeng H."/>
            <person name="Chan Y.K."/>
            <person name="Watt R.M."/>
        </authorList>
    </citation>
    <scope>NUCLEOTIDE SEQUENCE</scope>
    <source>
        <strain evidence="3">ATCC 700773</strain>
    </source>
</reference>
<dbReference type="GO" id="GO:0004672">
    <property type="term" value="F:protein kinase activity"/>
    <property type="evidence" value="ECO:0007669"/>
    <property type="project" value="UniProtKB-ARBA"/>
</dbReference>
<dbReference type="Gene3D" id="1.20.120.160">
    <property type="entry name" value="HPT domain"/>
    <property type="match status" value="1"/>
</dbReference>
<dbReference type="PROSITE" id="PS50894">
    <property type="entry name" value="HPT"/>
    <property type="match status" value="1"/>
</dbReference>
<organism evidence="3 4">
    <name type="scientific">Treponema parvum</name>
    <dbReference type="NCBI Taxonomy" id="138851"/>
    <lineage>
        <taxon>Bacteria</taxon>
        <taxon>Pseudomonadati</taxon>
        <taxon>Spirochaetota</taxon>
        <taxon>Spirochaetia</taxon>
        <taxon>Spirochaetales</taxon>
        <taxon>Treponemataceae</taxon>
        <taxon>Treponema</taxon>
    </lineage>
</organism>
<gene>
    <name evidence="3" type="ORF">HRI96_08100</name>
</gene>
<feature type="modified residue" description="Phosphohistidine" evidence="1">
    <location>
        <position position="57"/>
    </location>
</feature>
<feature type="domain" description="HPt" evidence="2">
    <location>
        <begin position="18"/>
        <end position="116"/>
    </location>
</feature>
<dbReference type="AlphaFoldDB" id="A0A975F141"/>
<dbReference type="RefSeq" id="WP_210116872.1">
    <property type="nucleotide sequence ID" value="NZ_CP054257.1"/>
</dbReference>
<evidence type="ECO:0000259" key="2">
    <source>
        <dbReference type="PROSITE" id="PS50894"/>
    </source>
</evidence>
<dbReference type="Pfam" id="PF01627">
    <property type="entry name" value="Hpt"/>
    <property type="match status" value="1"/>
</dbReference>
<reference evidence="3" key="2">
    <citation type="journal article" date="2021" name="Microbiol. Resour. Announc.">
        <title>Complete Genome Sequences of Three Human Oral Treponema parvum Isolates.</title>
        <authorList>
            <person name="Zeng H."/>
            <person name="Watt R.M."/>
        </authorList>
    </citation>
    <scope>NUCLEOTIDE SEQUENCE</scope>
    <source>
        <strain evidence="3">ATCC 700773</strain>
    </source>
</reference>
<sequence>MDLQILDVKQAMDMIDNDESLFAILLEGFLNDAQFDKARLTQLIKQKKFEEAASSVHRVKGAARQLCAQQLASKGQELEDILRGKTDGNAALKAKEFFSLYDKTCKVMSDECRRLK</sequence>
<keyword evidence="1" id="KW-0597">Phosphoprotein</keyword>
<evidence type="ECO:0000313" key="3">
    <source>
        <dbReference type="EMBL" id="QTQ12159.1"/>
    </source>
</evidence>
<evidence type="ECO:0000313" key="4">
    <source>
        <dbReference type="Proteomes" id="UP000671995"/>
    </source>
</evidence>
<dbReference type="GO" id="GO:0000160">
    <property type="term" value="P:phosphorelay signal transduction system"/>
    <property type="evidence" value="ECO:0007669"/>
    <property type="project" value="InterPro"/>
</dbReference>
<proteinExistence type="predicted"/>
<dbReference type="Proteomes" id="UP000671995">
    <property type="component" value="Chromosome"/>
</dbReference>
<evidence type="ECO:0000256" key="1">
    <source>
        <dbReference type="PROSITE-ProRule" id="PRU00110"/>
    </source>
</evidence>
<accession>A0A975F141</accession>
<dbReference type="InterPro" id="IPR008207">
    <property type="entry name" value="Sig_transdc_His_kin_Hpt_dom"/>
</dbReference>
<name>A0A975F141_9SPIR</name>